<dbReference type="PANTHER" id="PTHR11748">
    <property type="entry name" value="D-LACTATE DEHYDROGENASE"/>
    <property type="match status" value="1"/>
</dbReference>
<dbReference type="Proteomes" id="UP000646749">
    <property type="component" value="Unassembled WGS sequence"/>
</dbReference>
<evidence type="ECO:0000256" key="2">
    <source>
        <dbReference type="ARBA" id="ARBA00022827"/>
    </source>
</evidence>
<feature type="region of interest" description="Disordered" evidence="4">
    <location>
        <begin position="311"/>
        <end position="342"/>
    </location>
</feature>
<dbReference type="InterPro" id="IPR016164">
    <property type="entry name" value="FAD-linked_Oxase-like_C"/>
</dbReference>
<comment type="caution">
    <text evidence="6">The sequence shown here is derived from an EMBL/GenBank/DDBJ whole genome shotgun (WGS) entry which is preliminary data.</text>
</comment>
<evidence type="ECO:0000256" key="4">
    <source>
        <dbReference type="SAM" id="MobiDB-lite"/>
    </source>
</evidence>
<proteinExistence type="predicted"/>
<evidence type="ECO:0000256" key="3">
    <source>
        <dbReference type="ARBA" id="ARBA00023002"/>
    </source>
</evidence>
<dbReference type="InterPro" id="IPR016167">
    <property type="entry name" value="FAD-bd_PCMH_sub1"/>
</dbReference>
<name>A0ABQ4E8V2_9ACTN</name>
<dbReference type="InterPro" id="IPR036318">
    <property type="entry name" value="FAD-bd_PCMH-like_sf"/>
</dbReference>
<organism evidence="6 7">
    <name type="scientific">Plantactinospora endophytica</name>
    <dbReference type="NCBI Taxonomy" id="673535"/>
    <lineage>
        <taxon>Bacteria</taxon>
        <taxon>Bacillati</taxon>
        <taxon>Actinomycetota</taxon>
        <taxon>Actinomycetes</taxon>
        <taxon>Micromonosporales</taxon>
        <taxon>Micromonosporaceae</taxon>
        <taxon>Plantactinospora</taxon>
    </lineage>
</organism>
<keyword evidence="3" id="KW-0560">Oxidoreductase</keyword>
<dbReference type="EMBL" id="BONW01000033">
    <property type="protein sequence ID" value="GIG91069.1"/>
    <property type="molecule type" value="Genomic_DNA"/>
</dbReference>
<keyword evidence="2" id="KW-0274">FAD</keyword>
<dbReference type="Gene3D" id="3.30.43.10">
    <property type="entry name" value="Uridine Diphospho-n-acetylenolpyruvylglucosamine Reductase, domain 2"/>
    <property type="match status" value="1"/>
</dbReference>
<evidence type="ECO:0000259" key="5">
    <source>
        <dbReference type="PROSITE" id="PS51387"/>
    </source>
</evidence>
<dbReference type="PROSITE" id="PS51387">
    <property type="entry name" value="FAD_PCMH"/>
    <property type="match status" value="1"/>
</dbReference>
<keyword evidence="7" id="KW-1185">Reference proteome</keyword>
<accession>A0ABQ4E8V2</accession>
<sequence>MCTITKVGDSIERRGGADIARRLAGICGARFARPAGAADGVAGAVARWVAAPGTPEAVTEVVRLAAEHDLSVVARGAGTKLDWGTPPSQVDIVLDTGRLAGVWQQPDDELVAEIGAGTPVRAAEAILERTGRRLPIDVPSVGATVGGVVAANESGPLRHLHGRPCDQLVGVSYVDASGVLSHARVGTAGQPGERSDAVPADSDVARLTDAAVARLTDPARLAGPDVVRLTDPARLADSDVARLLCGSQGALGVLVSATLRVQPIPASRAWVTRSVWTPLEVHDLVRAVLDAELRPTAIEVDLPGGRVSPAGRHLRAVGSGGHLPPDGPGATGAPGPSGRAAARGWFEAPGASAAGSVAATSGAGDRTRYGRGRGVRGRLTEPGAGTLAILLEGGPAEVAERAAGLTRLLGGDARAVGVAPPWWRRYPFQPDEVALRIEVPIGDLHAAVYALRDAAGMPVPVRGSAGLGVVHAALPGDSSPERVGVILDGVRAVLRARSGRCVVVAAPARVREAVDLWGELPDLPRLRRVKERFDPARRLAPGRYPGGI</sequence>
<feature type="domain" description="FAD-binding PCMH-type" evidence="5">
    <location>
        <begin position="41"/>
        <end position="264"/>
    </location>
</feature>
<dbReference type="SUPFAM" id="SSF56176">
    <property type="entry name" value="FAD-binding/transporter-associated domain-like"/>
    <property type="match status" value="1"/>
</dbReference>
<protein>
    <recommendedName>
        <fullName evidence="5">FAD-binding PCMH-type domain-containing protein</fullName>
    </recommendedName>
</protein>
<feature type="compositionally biased region" description="Low complexity" evidence="4">
    <location>
        <begin position="331"/>
        <end position="342"/>
    </location>
</feature>
<gene>
    <name evidence="6" type="ORF">Pen02_60050</name>
</gene>
<dbReference type="InterPro" id="IPR016169">
    <property type="entry name" value="FAD-bd_PCMH_sub2"/>
</dbReference>
<dbReference type="InterPro" id="IPR006094">
    <property type="entry name" value="Oxid_FAD_bind_N"/>
</dbReference>
<dbReference type="InterPro" id="IPR016166">
    <property type="entry name" value="FAD-bd_PCMH"/>
</dbReference>
<keyword evidence="1" id="KW-0285">Flavoprotein</keyword>
<dbReference type="PANTHER" id="PTHR11748:SF103">
    <property type="entry name" value="GLYCOLATE OXIDASE SUBUNIT GLCE"/>
    <property type="match status" value="1"/>
</dbReference>
<dbReference type="Pfam" id="PF01565">
    <property type="entry name" value="FAD_binding_4"/>
    <property type="match status" value="1"/>
</dbReference>
<dbReference type="Gene3D" id="3.30.465.10">
    <property type="match status" value="1"/>
</dbReference>
<evidence type="ECO:0000313" key="7">
    <source>
        <dbReference type="Proteomes" id="UP000646749"/>
    </source>
</evidence>
<evidence type="ECO:0000256" key="1">
    <source>
        <dbReference type="ARBA" id="ARBA00022630"/>
    </source>
</evidence>
<reference evidence="6 7" key="1">
    <citation type="submission" date="2021-01" db="EMBL/GenBank/DDBJ databases">
        <title>Whole genome shotgun sequence of Plantactinospora endophytica NBRC 110450.</title>
        <authorList>
            <person name="Komaki H."/>
            <person name="Tamura T."/>
        </authorList>
    </citation>
    <scope>NUCLEOTIDE SEQUENCE [LARGE SCALE GENOMIC DNA]</scope>
    <source>
        <strain evidence="6 7">NBRC 110450</strain>
    </source>
</reference>
<feature type="region of interest" description="Disordered" evidence="4">
    <location>
        <begin position="356"/>
        <end position="377"/>
    </location>
</feature>
<dbReference type="RefSeq" id="WP_239141518.1">
    <property type="nucleotide sequence ID" value="NZ_BONW01000033.1"/>
</dbReference>
<evidence type="ECO:0000313" key="6">
    <source>
        <dbReference type="EMBL" id="GIG91069.1"/>
    </source>
</evidence>
<dbReference type="SUPFAM" id="SSF55103">
    <property type="entry name" value="FAD-linked oxidases, C-terminal domain"/>
    <property type="match status" value="1"/>
</dbReference>